<dbReference type="AlphaFoldDB" id="A0A0S4QLD1"/>
<evidence type="ECO:0000256" key="4">
    <source>
        <dbReference type="ARBA" id="ARBA00022692"/>
    </source>
</evidence>
<dbReference type="PANTHER" id="PTHR43867">
    <property type="entry name" value="CELLULOSE SYNTHASE CATALYTIC SUBUNIT A [UDP-FORMING]"/>
    <property type="match status" value="1"/>
</dbReference>
<feature type="region of interest" description="Disordered" evidence="7">
    <location>
        <begin position="1"/>
        <end position="54"/>
    </location>
</feature>
<feature type="region of interest" description="Disordered" evidence="7">
    <location>
        <begin position="550"/>
        <end position="575"/>
    </location>
</feature>
<protein>
    <submittedName>
        <fullName evidence="9">Glycosyltransferase, catalytic subunit of cellulose synthase and poly-beta-1,6-N-acetylglucosamine synthase</fullName>
    </submittedName>
</protein>
<feature type="compositionally biased region" description="Basic and acidic residues" evidence="7">
    <location>
        <begin position="31"/>
        <end position="47"/>
    </location>
</feature>
<keyword evidence="5 8" id="KW-1133">Transmembrane helix</keyword>
<feature type="compositionally biased region" description="Pro residues" evidence="7">
    <location>
        <begin position="10"/>
        <end position="22"/>
    </location>
</feature>
<feature type="transmembrane region" description="Helical" evidence="8">
    <location>
        <begin position="442"/>
        <end position="463"/>
    </location>
</feature>
<evidence type="ECO:0000256" key="5">
    <source>
        <dbReference type="ARBA" id="ARBA00022989"/>
    </source>
</evidence>
<feature type="transmembrane region" description="Helical" evidence="8">
    <location>
        <begin position="86"/>
        <end position="107"/>
    </location>
</feature>
<keyword evidence="3 9" id="KW-0808">Transferase</keyword>
<dbReference type="RefSeq" id="WP_091273650.1">
    <property type="nucleotide sequence ID" value="NZ_FAOZ01000004.1"/>
</dbReference>
<evidence type="ECO:0000256" key="8">
    <source>
        <dbReference type="SAM" id="Phobius"/>
    </source>
</evidence>
<evidence type="ECO:0000313" key="10">
    <source>
        <dbReference type="Proteomes" id="UP000198802"/>
    </source>
</evidence>
<evidence type="ECO:0000256" key="6">
    <source>
        <dbReference type="ARBA" id="ARBA00023136"/>
    </source>
</evidence>
<dbReference type="InterPro" id="IPR029044">
    <property type="entry name" value="Nucleotide-diphossugar_trans"/>
</dbReference>
<reference evidence="10" key="1">
    <citation type="submission" date="2015-11" db="EMBL/GenBank/DDBJ databases">
        <authorList>
            <person name="Varghese N."/>
        </authorList>
    </citation>
    <scope>NUCLEOTIDE SEQUENCE [LARGE SCALE GENOMIC DNA]</scope>
    <source>
        <strain evidence="10">DSM 45899</strain>
    </source>
</reference>
<evidence type="ECO:0000256" key="2">
    <source>
        <dbReference type="ARBA" id="ARBA00022676"/>
    </source>
</evidence>
<dbReference type="Pfam" id="PF13641">
    <property type="entry name" value="Glyco_tranf_2_3"/>
    <property type="match status" value="1"/>
</dbReference>
<dbReference type="GO" id="GO:0016020">
    <property type="term" value="C:membrane"/>
    <property type="evidence" value="ECO:0007669"/>
    <property type="project" value="UniProtKB-SubCell"/>
</dbReference>
<comment type="subcellular location">
    <subcellularLocation>
        <location evidence="1">Membrane</location>
        <topology evidence="1">Multi-pass membrane protein</topology>
    </subcellularLocation>
</comment>
<dbReference type="PANTHER" id="PTHR43867:SF2">
    <property type="entry name" value="CELLULOSE SYNTHASE CATALYTIC SUBUNIT A [UDP-FORMING]"/>
    <property type="match status" value="1"/>
</dbReference>
<gene>
    <name evidence="9" type="ORF">Ga0074812_104419</name>
</gene>
<dbReference type="InterPro" id="IPR050321">
    <property type="entry name" value="Glycosyltr_2/OpgH_subfam"/>
</dbReference>
<dbReference type="GO" id="GO:0016757">
    <property type="term" value="F:glycosyltransferase activity"/>
    <property type="evidence" value="ECO:0007669"/>
    <property type="project" value="UniProtKB-KW"/>
</dbReference>
<evidence type="ECO:0000256" key="7">
    <source>
        <dbReference type="SAM" id="MobiDB-lite"/>
    </source>
</evidence>
<proteinExistence type="predicted"/>
<organism evidence="9 10">
    <name type="scientific">Parafrankia irregularis</name>
    <dbReference type="NCBI Taxonomy" id="795642"/>
    <lineage>
        <taxon>Bacteria</taxon>
        <taxon>Bacillati</taxon>
        <taxon>Actinomycetota</taxon>
        <taxon>Actinomycetes</taxon>
        <taxon>Frankiales</taxon>
        <taxon>Frankiaceae</taxon>
        <taxon>Parafrankia</taxon>
    </lineage>
</organism>
<feature type="transmembrane region" description="Helical" evidence="8">
    <location>
        <begin position="64"/>
        <end position="80"/>
    </location>
</feature>
<keyword evidence="10" id="KW-1185">Reference proteome</keyword>
<keyword evidence="4 8" id="KW-0812">Transmembrane</keyword>
<feature type="transmembrane region" description="Helical" evidence="8">
    <location>
        <begin position="469"/>
        <end position="488"/>
    </location>
</feature>
<dbReference type="EMBL" id="FAOZ01000004">
    <property type="protein sequence ID" value="CUU55338.1"/>
    <property type="molecule type" value="Genomic_DNA"/>
</dbReference>
<sequence>MHVDHEVPSSSPPQPRSSPPEPATSGGADSHGADSHGADSRRADSRRAALPRPARHRLRPRPRVWLLFAALGLVIVWAAIRLGPTGFVVAAWSAVSLIMFIVAALTLSRTQFAWQRPERVDHVDLTDQEPPQVPISLIVPARDEPVLGRTLQQILAGDYPHELLQILVVVSEDEIDRETREIAQSYADRYPCVEVIAPRGDRRSKPISLEDARPYCHGDLIGVVDAESLIAAGLLGHVNTIAVRHPDVGIIQGGVQLMNIRAARGRDGTSGGGSAEPPAGDLGDGSAEPQRRGRSGRRGPKALIARFLTWCNEGTSWWRVRNCLEYYVWFMSRLRFQAQARLIPLGGNTVFVRRDVLTALGGWDATALTEDCDLGIRSSARGVRTLVFYHPALTTREETPESLQKLVVQRSRWMLGFIQVLLKGDWRDLPTLRQRLLAIEMLAMPFFQALAGLLLPTSLILIFVLRAPVVLVLLYWLPLGIAVMLVVAEQAAFGEFRRSYRLRSTWLDSVRLVIGAPFYQLVLSAAALRATIRLLRGQLEWEKTTHLGAHHIVPTPRDPNSRERDLAPRGLEGVS</sequence>
<dbReference type="Proteomes" id="UP000198802">
    <property type="component" value="Unassembled WGS sequence"/>
</dbReference>
<dbReference type="SUPFAM" id="SSF53448">
    <property type="entry name" value="Nucleotide-diphospho-sugar transferases"/>
    <property type="match status" value="1"/>
</dbReference>
<evidence type="ECO:0000256" key="3">
    <source>
        <dbReference type="ARBA" id="ARBA00022679"/>
    </source>
</evidence>
<feature type="region of interest" description="Disordered" evidence="7">
    <location>
        <begin position="265"/>
        <end position="298"/>
    </location>
</feature>
<accession>A0A0S4QLD1</accession>
<feature type="transmembrane region" description="Helical" evidence="8">
    <location>
        <begin position="509"/>
        <end position="532"/>
    </location>
</feature>
<keyword evidence="6 8" id="KW-0472">Membrane</keyword>
<evidence type="ECO:0000256" key="1">
    <source>
        <dbReference type="ARBA" id="ARBA00004141"/>
    </source>
</evidence>
<dbReference type="Gene3D" id="3.90.550.10">
    <property type="entry name" value="Spore Coat Polysaccharide Biosynthesis Protein SpsA, Chain A"/>
    <property type="match status" value="2"/>
</dbReference>
<evidence type="ECO:0000313" key="9">
    <source>
        <dbReference type="EMBL" id="CUU55338.1"/>
    </source>
</evidence>
<name>A0A0S4QLD1_9ACTN</name>
<keyword evidence="2" id="KW-0328">Glycosyltransferase</keyword>